<protein>
    <submittedName>
        <fullName evidence="2">Uncharacterized protein</fullName>
    </submittedName>
</protein>
<dbReference type="Proteomes" id="UP000015106">
    <property type="component" value="Chromosome 6"/>
</dbReference>
<proteinExistence type="predicted"/>
<sequence length="73" mass="8195">VVWIPTLANGRAPFLGALLSFVRVFAMLKKTRSLRLLQDGIRSSPPSPRSSDVSSVVGRRVEVYLRRISWDLV</sequence>
<evidence type="ECO:0000313" key="3">
    <source>
        <dbReference type="Proteomes" id="UP000015106"/>
    </source>
</evidence>
<dbReference type="AlphaFoldDB" id="A0A8R7QY29"/>
<keyword evidence="1" id="KW-0472">Membrane</keyword>
<evidence type="ECO:0000313" key="2">
    <source>
        <dbReference type="EnsemblPlants" id="TuG1812G0600004123.01.T01.cds449915"/>
    </source>
</evidence>
<dbReference type="Gramene" id="TuG1812G0600004123.01.T01">
    <property type="protein sequence ID" value="TuG1812G0600004123.01.T01.cds449915"/>
    <property type="gene ID" value="TuG1812G0600004123.01"/>
</dbReference>
<reference evidence="2" key="2">
    <citation type="submission" date="2018-03" db="EMBL/GenBank/DDBJ databases">
        <title>The Triticum urartu genome reveals the dynamic nature of wheat genome evolution.</title>
        <authorList>
            <person name="Ling H."/>
            <person name="Ma B."/>
            <person name="Shi X."/>
            <person name="Liu H."/>
            <person name="Dong L."/>
            <person name="Sun H."/>
            <person name="Cao Y."/>
            <person name="Gao Q."/>
            <person name="Zheng S."/>
            <person name="Li Y."/>
            <person name="Yu Y."/>
            <person name="Du H."/>
            <person name="Qi M."/>
            <person name="Li Y."/>
            <person name="Yu H."/>
            <person name="Cui Y."/>
            <person name="Wang N."/>
            <person name="Chen C."/>
            <person name="Wu H."/>
            <person name="Zhao Y."/>
            <person name="Zhang J."/>
            <person name="Li Y."/>
            <person name="Zhou W."/>
            <person name="Zhang B."/>
            <person name="Hu W."/>
            <person name="Eijk M."/>
            <person name="Tang J."/>
            <person name="Witsenboer H."/>
            <person name="Zhao S."/>
            <person name="Li Z."/>
            <person name="Zhang A."/>
            <person name="Wang D."/>
            <person name="Liang C."/>
        </authorList>
    </citation>
    <scope>NUCLEOTIDE SEQUENCE [LARGE SCALE GENOMIC DNA]</scope>
    <source>
        <strain evidence="2">cv. G1812</strain>
    </source>
</reference>
<reference evidence="3" key="1">
    <citation type="journal article" date="2013" name="Nature">
        <title>Draft genome of the wheat A-genome progenitor Triticum urartu.</title>
        <authorList>
            <person name="Ling H.Q."/>
            <person name="Zhao S."/>
            <person name="Liu D."/>
            <person name="Wang J."/>
            <person name="Sun H."/>
            <person name="Zhang C."/>
            <person name="Fan H."/>
            <person name="Li D."/>
            <person name="Dong L."/>
            <person name="Tao Y."/>
            <person name="Gao C."/>
            <person name="Wu H."/>
            <person name="Li Y."/>
            <person name="Cui Y."/>
            <person name="Guo X."/>
            <person name="Zheng S."/>
            <person name="Wang B."/>
            <person name="Yu K."/>
            <person name="Liang Q."/>
            <person name="Yang W."/>
            <person name="Lou X."/>
            <person name="Chen J."/>
            <person name="Feng M."/>
            <person name="Jian J."/>
            <person name="Zhang X."/>
            <person name="Luo G."/>
            <person name="Jiang Y."/>
            <person name="Liu J."/>
            <person name="Wang Z."/>
            <person name="Sha Y."/>
            <person name="Zhang B."/>
            <person name="Wu H."/>
            <person name="Tang D."/>
            <person name="Shen Q."/>
            <person name="Xue P."/>
            <person name="Zou S."/>
            <person name="Wang X."/>
            <person name="Liu X."/>
            <person name="Wang F."/>
            <person name="Yang Y."/>
            <person name="An X."/>
            <person name="Dong Z."/>
            <person name="Zhang K."/>
            <person name="Zhang X."/>
            <person name="Luo M.C."/>
            <person name="Dvorak J."/>
            <person name="Tong Y."/>
            <person name="Wang J."/>
            <person name="Yang H."/>
            <person name="Li Z."/>
            <person name="Wang D."/>
            <person name="Zhang A."/>
            <person name="Wang J."/>
        </authorList>
    </citation>
    <scope>NUCLEOTIDE SEQUENCE</scope>
    <source>
        <strain evidence="3">cv. G1812</strain>
    </source>
</reference>
<reference evidence="2" key="3">
    <citation type="submission" date="2022-06" db="UniProtKB">
        <authorList>
            <consortium name="EnsemblPlants"/>
        </authorList>
    </citation>
    <scope>IDENTIFICATION</scope>
</reference>
<accession>A0A8R7QY29</accession>
<feature type="transmembrane region" description="Helical" evidence="1">
    <location>
        <begin position="12"/>
        <end position="28"/>
    </location>
</feature>
<organism evidence="2 3">
    <name type="scientific">Triticum urartu</name>
    <name type="common">Red wild einkorn</name>
    <name type="synonym">Crithodium urartu</name>
    <dbReference type="NCBI Taxonomy" id="4572"/>
    <lineage>
        <taxon>Eukaryota</taxon>
        <taxon>Viridiplantae</taxon>
        <taxon>Streptophyta</taxon>
        <taxon>Embryophyta</taxon>
        <taxon>Tracheophyta</taxon>
        <taxon>Spermatophyta</taxon>
        <taxon>Magnoliopsida</taxon>
        <taxon>Liliopsida</taxon>
        <taxon>Poales</taxon>
        <taxon>Poaceae</taxon>
        <taxon>BOP clade</taxon>
        <taxon>Pooideae</taxon>
        <taxon>Triticodae</taxon>
        <taxon>Triticeae</taxon>
        <taxon>Triticinae</taxon>
        <taxon>Triticum</taxon>
    </lineage>
</organism>
<keyword evidence="1" id="KW-1133">Transmembrane helix</keyword>
<evidence type="ECO:0000256" key="1">
    <source>
        <dbReference type="SAM" id="Phobius"/>
    </source>
</evidence>
<keyword evidence="1" id="KW-0812">Transmembrane</keyword>
<dbReference type="EnsemblPlants" id="TuG1812G0600004123.01.T01">
    <property type="protein sequence ID" value="TuG1812G0600004123.01.T01.cds449915"/>
    <property type="gene ID" value="TuG1812G0600004123.01"/>
</dbReference>
<keyword evidence="3" id="KW-1185">Reference proteome</keyword>
<name>A0A8R7QY29_TRIUA</name>